<comment type="similarity">
    <text evidence="2">Belongs to the glycosyl hydrolase 42 family.</text>
</comment>
<evidence type="ECO:0000259" key="10">
    <source>
        <dbReference type="Pfam" id="PF08532"/>
    </source>
</evidence>
<feature type="binding site" evidence="7">
    <location>
        <position position="133"/>
    </location>
    <ligand>
        <name>substrate</name>
    </ligand>
</feature>
<dbReference type="SUPFAM" id="SSF52317">
    <property type="entry name" value="Class I glutamine amidotransferase-like"/>
    <property type="match status" value="1"/>
</dbReference>
<dbReference type="Pfam" id="PF08533">
    <property type="entry name" value="Glyco_hydro_42C"/>
    <property type="match status" value="1"/>
</dbReference>
<comment type="catalytic activity">
    <reaction evidence="1">
        <text>Hydrolysis of terminal non-reducing beta-D-galactose residues in beta-D-galactosides.</text>
        <dbReference type="EC" id="3.2.1.23"/>
    </reaction>
</comment>
<feature type="binding site" evidence="7">
    <location>
        <position position="338"/>
    </location>
    <ligand>
        <name>substrate</name>
    </ligand>
</feature>
<dbReference type="CDD" id="cd03143">
    <property type="entry name" value="A4_beta-galactosidase_middle_domain"/>
    <property type="match status" value="1"/>
</dbReference>
<dbReference type="InterPro" id="IPR003476">
    <property type="entry name" value="Glyco_hydro_42"/>
</dbReference>
<accession>A0A7Z0E8E2</accession>
<gene>
    <name evidence="12" type="ORF">HNR11_000853</name>
</gene>
<evidence type="ECO:0000256" key="4">
    <source>
        <dbReference type="ARBA" id="ARBA00022801"/>
    </source>
</evidence>
<dbReference type="AlphaFoldDB" id="A0A7Z0E8E2"/>
<dbReference type="InterPro" id="IPR013780">
    <property type="entry name" value="Glyco_hydro_b"/>
</dbReference>
<evidence type="ECO:0000259" key="9">
    <source>
        <dbReference type="Pfam" id="PF02449"/>
    </source>
</evidence>
<dbReference type="EC" id="3.2.1.23" evidence="3"/>
<evidence type="ECO:0000313" key="13">
    <source>
        <dbReference type="Proteomes" id="UP000560069"/>
    </source>
</evidence>
<feature type="binding site" evidence="7">
    <location>
        <position position="171"/>
    </location>
    <ligand>
        <name>substrate</name>
    </ligand>
</feature>
<dbReference type="InterPro" id="IPR013738">
    <property type="entry name" value="Beta_galactosidase_Trimer"/>
</dbReference>
<organism evidence="12 13">
    <name type="scientific">Nesterenkonia sandarakina</name>
    <dbReference type="NCBI Taxonomy" id="272918"/>
    <lineage>
        <taxon>Bacteria</taxon>
        <taxon>Bacillati</taxon>
        <taxon>Actinomycetota</taxon>
        <taxon>Actinomycetes</taxon>
        <taxon>Micrococcales</taxon>
        <taxon>Micrococcaceae</taxon>
        <taxon>Nesterenkonia</taxon>
    </lineage>
</organism>
<evidence type="ECO:0000259" key="11">
    <source>
        <dbReference type="Pfam" id="PF08533"/>
    </source>
</evidence>
<dbReference type="PANTHER" id="PTHR36447:SF1">
    <property type="entry name" value="BETA-GALACTOSIDASE GANA"/>
    <property type="match status" value="1"/>
</dbReference>
<dbReference type="Gene3D" id="2.60.40.1180">
    <property type="entry name" value="Golgi alpha-mannosidase II"/>
    <property type="match status" value="1"/>
</dbReference>
<dbReference type="InterPro" id="IPR029062">
    <property type="entry name" value="Class_I_gatase-like"/>
</dbReference>
<feature type="domain" description="Glycoside hydrolase family 42 N-terminal" evidence="9">
    <location>
        <begin position="36"/>
        <end position="407"/>
    </location>
</feature>
<dbReference type="Pfam" id="PF08532">
    <property type="entry name" value="Glyco_hydro_42M"/>
    <property type="match status" value="1"/>
</dbReference>
<protein>
    <recommendedName>
        <fullName evidence="3">beta-galactosidase</fullName>
        <ecNumber evidence="3">3.2.1.23</ecNumber>
    </recommendedName>
</protein>
<dbReference type="GO" id="GO:0009341">
    <property type="term" value="C:beta-galactosidase complex"/>
    <property type="evidence" value="ECO:0007669"/>
    <property type="project" value="InterPro"/>
</dbReference>
<dbReference type="InterPro" id="IPR013739">
    <property type="entry name" value="Beta_galactosidase_C"/>
</dbReference>
<feature type="domain" description="Beta-galactosidase trimerisation" evidence="10">
    <location>
        <begin position="418"/>
        <end position="584"/>
    </location>
</feature>
<evidence type="ECO:0000256" key="7">
    <source>
        <dbReference type="PIRSR" id="PIRSR001084-2"/>
    </source>
</evidence>
<dbReference type="Gene3D" id="3.40.50.880">
    <property type="match status" value="1"/>
</dbReference>
<keyword evidence="4 12" id="KW-0378">Hydrolase</keyword>
<evidence type="ECO:0000256" key="3">
    <source>
        <dbReference type="ARBA" id="ARBA00012756"/>
    </source>
</evidence>
<reference evidence="12 13" key="1">
    <citation type="submission" date="2020-07" db="EMBL/GenBank/DDBJ databases">
        <title>Sequencing the genomes of 1000 actinobacteria strains.</title>
        <authorList>
            <person name="Klenk H.-P."/>
        </authorList>
    </citation>
    <scope>NUCLEOTIDE SEQUENCE [LARGE SCALE GENOMIC DNA]</scope>
    <source>
        <strain evidence="12 13">DSM 15664</strain>
    </source>
</reference>
<keyword evidence="13" id="KW-1185">Reference proteome</keyword>
<evidence type="ECO:0000256" key="5">
    <source>
        <dbReference type="ARBA" id="ARBA00023295"/>
    </source>
</evidence>
<comment type="caution">
    <text evidence="12">The sequence shown here is derived from an EMBL/GenBank/DDBJ whole genome shotgun (WGS) entry which is preliminary data.</text>
</comment>
<feature type="active site" description="Nucleophile" evidence="6">
    <location>
        <position position="330"/>
    </location>
</feature>
<proteinExistence type="inferred from homology"/>
<dbReference type="Gene3D" id="3.20.20.80">
    <property type="entry name" value="Glycosidases"/>
    <property type="match status" value="1"/>
</dbReference>
<name>A0A7Z0E8E2_9MICC</name>
<dbReference type="InterPro" id="IPR017853">
    <property type="entry name" value="GH"/>
</dbReference>
<dbReference type="PIRSF" id="PIRSF001084">
    <property type="entry name" value="B-galactosidase"/>
    <property type="match status" value="1"/>
</dbReference>
<dbReference type="InterPro" id="IPR013529">
    <property type="entry name" value="Glyco_hydro_42_N"/>
</dbReference>
<dbReference type="EMBL" id="JACCFQ010000001">
    <property type="protein sequence ID" value="NYJ16319.1"/>
    <property type="molecule type" value="Genomic_DNA"/>
</dbReference>
<dbReference type="SUPFAM" id="SSF51445">
    <property type="entry name" value="(Trans)glycosidases"/>
    <property type="match status" value="1"/>
</dbReference>
<evidence type="ECO:0000256" key="8">
    <source>
        <dbReference type="SAM" id="MobiDB-lite"/>
    </source>
</evidence>
<feature type="domain" description="Beta-galactosidase C-terminal" evidence="11">
    <location>
        <begin position="685"/>
        <end position="728"/>
    </location>
</feature>
<evidence type="ECO:0000256" key="1">
    <source>
        <dbReference type="ARBA" id="ARBA00001412"/>
    </source>
</evidence>
<dbReference type="Proteomes" id="UP000560069">
    <property type="component" value="Unassembled WGS sequence"/>
</dbReference>
<evidence type="ECO:0000256" key="6">
    <source>
        <dbReference type="PIRSR" id="PIRSR001084-1"/>
    </source>
</evidence>
<dbReference type="RefSeq" id="WP_179441286.1">
    <property type="nucleotide sequence ID" value="NZ_BAAALK010000006.1"/>
</dbReference>
<evidence type="ECO:0000256" key="2">
    <source>
        <dbReference type="ARBA" id="ARBA00005940"/>
    </source>
</evidence>
<evidence type="ECO:0000313" key="12">
    <source>
        <dbReference type="EMBL" id="NYJ16319.1"/>
    </source>
</evidence>
<feature type="active site" description="Proton donor" evidence="6">
    <location>
        <position position="172"/>
    </location>
</feature>
<dbReference type="Pfam" id="PF02449">
    <property type="entry name" value="Glyco_hydro_42"/>
    <property type="match status" value="1"/>
</dbReference>
<dbReference type="GO" id="GO:0004565">
    <property type="term" value="F:beta-galactosidase activity"/>
    <property type="evidence" value="ECO:0007669"/>
    <property type="project" value="UniProtKB-EC"/>
</dbReference>
<dbReference type="PANTHER" id="PTHR36447">
    <property type="entry name" value="BETA-GALACTOSIDASE GANA"/>
    <property type="match status" value="1"/>
</dbReference>
<feature type="region of interest" description="Disordered" evidence="8">
    <location>
        <begin position="1"/>
        <end position="36"/>
    </location>
</feature>
<sequence>MIHDQNARPSTHQETTRHSAPKGWPSSVPGLAYGGDYNPEQWPEVTRVEDVELMTQAGVNLVSVGIFSWAMLEPREGEYDWGWLDETMDRLHAAGVRVALATATASPPPWLTHQHPQILPETAEGTTLWPGARQAYSVSNPVFREYALRMTWAVAQRYATHPALALWHVDNELGCHNAHDFSEDAAAAFRSWLTTRYGNVEELNRAWGTAFWSQRYSSFEEILPPRAAPMFVNPTQQLDFHRYSSDELLDYFREIKAILREITPGVPVTTNFMCSTRTKYMDYFAWASEMDVIATDHYTVADSPDRHIELAFSADLTRGVAGGRPWMLMEHSTSAVNWQPRNHTKTPDEMLRDSLGHVARGADAVMFFQWRQSRAGAEKFHSAMVPHAGVDSDVFRSTVSLGEALRRLAPVQGSRVHAEVALLFDYQAWWGAELDSHPINDLSYPEEVLHWYRGLWESGVNVDVVHPSADLSRYRVIVVPTLYLVTDADAANIEAAARAGASVLVTCFSGIVDEHDAVRLGGYPGAFRELLGIRVEEFWPLQSEEALRLDDGSRAEMWSEKIHLAAEDGAPAAVVSRFATLGHAAEAGSTVTPGSTAEAGPSAEPVPASIAPTGEFTLAGWPAVTRRQVGQGVAWYVGTRPDAQAVHGLVQEVLIEAGVAPEQVDAPVGVDAVRRWSGEGEAARSFLFVLNHTGQDTTLKVKGAELLTGTKTRGRLTVAAGGVAVVQEG</sequence>
<dbReference type="GO" id="GO:0006012">
    <property type="term" value="P:galactose metabolic process"/>
    <property type="evidence" value="ECO:0007669"/>
    <property type="project" value="InterPro"/>
</dbReference>
<keyword evidence="5 12" id="KW-0326">Glycosidase</keyword>